<accession>J0W512</accession>
<protein>
    <submittedName>
        <fullName evidence="1">Uncharacterized protein</fullName>
    </submittedName>
</protein>
<sequence>MFPLDVSQTALDDAAVALCQRVYNHVISVKQLNTDRDREELASRIIQSFQHGVKDKDTLVRLLI</sequence>
<dbReference type="Proteomes" id="UP000005732">
    <property type="component" value="Unassembled WGS sequence"/>
</dbReference>
<reference evidence="1 2" key="1">
    <citation type="submission" date="2012-02" db="EMBL/GenBank/DDBJ databases">
        <title>Improved High-Quality Draft Sequence of Rhizobium leguminosarum bv. trifolii WSM2297.</title>
        <authorList>
            <consortium name="US DOE Joint Genome Institute"/>
            <person name="Lucas S."/>
            <person name="Han J."/>
            <person name="Lapidus A."/>
            <person name="Cheng J.-F."/>
            <person name="Goodwin L."/>
            <person name="Pitluck S."/>
            <person name="Peters L."/>
            <person name="Ovchinnikova G."/>
            <person name="Zhang X."/>
            <person name="Detter J.C."/>
            <person name="Han C."/>
            <person name="Tapia R."/>
            <person name="Land M."/>
            <person name="Hauser L."/>
            <person name="Kyrpides N."/>
            <person name="Ivanova N."/>
            <person name="Pagani I."/>
            <person name="Brau L."/>
            <person name="Yates R."/>
            <person name="O'Hara G."/>
            <person name="Rui T."/>
            <person name="Howieson J."/>
            <person name="Reeve W."/>
            <person name="Woyke T."/>
        </authorList>
    </citation>
    <scope>NUCLEOTIDE SEQUENCE [LARGE SCALE GENOMIC DNA]</scope>
    <source>
        <strain evidence="1 2">WSM2297</strain>
    </source>
</reference>
<dbReference type="HOGENOM" id="CLU_189971_1_0_5"/>
<proteinExistence type="predicted"/>
<evidence type="ECO:0000313" key="1">
    <source>
        <dbReference type="EMBL" id="EJC80233.1"/>
    </source>
</evidence>
<dbReference type="AlphaFoldDB" id="J0W512"/>
<dbReference type="OrthoDB" id="8283452at2"/>
<organism evidence="1 2">
    <name type="scientific">Rhizobium leguminosarum bv. trifolii WSM2297</name>
    <dbReference type="NCBI Taxonomy" id="754762"/>
    <lineage>
        <taxon>Bacteria</taxon>
        <taxon>Pseudomonadati</taxon>
        <taxon>Pseudomonadota</taxon>
        <taxon>Alphaproteobacteria</taxon>
        <taxon>Hyphomicrobiales</taxon>
        <taxon>Rhizobiaceae</taxon>
        <taxon>Rhizobium/Agrobacterium group</taxon>
        <taxon>Rhizobium</taxon>
    </lineage>
</organism>
<dbReference type="EMBL" id="JH719395">
    <property type="protein sequence ID" value="EJC80233.1"/>
    <property type="molecule type" value="Genomic_DNA"/>
</dbReference>
<gene>
    <name evidence="1" type="ORF">Rleg4DRAFT_1853</name>
</gene>
<evidence type="ECO:0000313" key="2">
    <source>
        <dbReference type="Proteomes" id="UP000005732"/>
    </source>
</evidence>
<dbReference type="RefSeq" id="WP_003580754.1">
    <property type="nucleotide sequence ID" value="NZ_JH719395.1"/>
</dbReference>
<name>J0W512_RHILT</name>